<keyword evidence="2" id="KW-0472">Membrane</keyword>
<dbReference type="Proteomes" id="UP000092993">
    <property type="component" value="Unassembled WGS sequence"/>
</dbReference>
<keyword evidence="2" id="KW-0812">Transmembrane</keyword>
<protein>
    <submittedName>
        <fullName evidence="3">Uncharacterized protein</fullName>
    </submittedName>
</protein>
<reference evidence="3 4" key="1">
    <citation type="submission" date="2016-03" db="EMBL/GenBank/DDBJ databases">
        <title>Whole genome sequencing of Grifola frondosa 9006-11.</title>
        <authorList>
            <person name="Min B."/>
            <person name="Park H."/>
            <person name="Kim J.-G."/>
            <person name="Cho H."/>
            <person name="Oh Y.-L."/>
            <person name="Kong W.-S."/>
            <person name="Choi I.-G."/>
        </authorList>
    </citation>
    <scope>NUCLEOTIDE SEQUENCE [LARGE SCALE GENOMIC DNA]</scope>
    <source>
        <strain evidence="3 4">9006-11</strain>
    </source>
</reference>
<proteinExistence type="predicted"/>
<name>A0A1C7M2N3_GRIFR</name>
<evidence type="ECO:0000313" key="4">
    <source>
        <dbReference type="Proteomes" id="UP000092993"/>
    </source>
</evidence>
<gene>
    <name evidence="3" type="ORF">A0H81_09281</name>
</gene>
<evidence type="ECO:0000313" key="3">
    <source>
        <dbReference type="EMBL" id="OBZ70757.1"/>
    </source>
</evidence>
<organism evidence="3 4">
    <name type="scientific">Grifola frondosa</name>
    <name type="common">Maitake</name>
    <name type="synonym">Polyporus frondosus</name>
    <dbReference type="NCBI Taxonomy" id="5627"/>
    <lineage>
        <taxon>Eukaryota</taxon>
        <taxon>Fungi</taxon>
        <taxon>Dikarya</taxon>
        <taxon>Basidiomycota</taxon>
        <taxon>Agaricomycotina</taxon>
        <taxon>Agaricomycetes</taxon>
        <taxon>Polyporales</taxon>
        <taxon>Grifolaceae</taxon>
        <taxon>Grifola</taxon>
    </lineage>
</organism>
<dbReference type="AlphaFoldDB" id="A0A1C7M2N3"/>
<keyword evidence="2" id="KW-1133">Transmembrane helix</keyword>
<dbReference type="OrthoDB" id="2576477at2759"/>
<evidence type="ECO:0000256" key="1">
    <source>
        <dbReference type="SAM" id="MobiDB-lite"/>
    </source>
</evidence>
<feature type="region of interest" description="Disordered" evidence="1">
    <location>
        <begin position="68"/>
        <end position="87"/>
    </location>
</feature>
<accession>A0A1C7M2N3</accession>
<sequence>MDQPHSQMPSVDSEYDTVPTHIFPDADDVIRRQRTLSLTSTLLSSTSAAPSFAHTVFSAFLPERDCDLDPECRDEPEPSTPDTLSPRIDDEQQRAFAAELSGYPSRYPRARTLSCAARWRRYFRPLGRRAYYAALFHLLILNFPYALLAWVYLFVFTLTGTTTLMALPLGAVVFFSTCSVHACSVVLALQTTFHGPLAYSAPSPPLPIFTRLRAPPLGARSGT</sequence>
<dbReference type="EMBL" id="LUGG01000013">
    <property type="protein sequence ID" value="OBZ70757.1"/>
    <property type="molecule type" value="Genomic_DNA"/>
</dbReference>
<feature type="transmembrane region" description="Helical" evidence="2">
    <location>
        <begin position="165"/>
        <end position="189"/>
    </location>
</feature>
<evidence type="ECO:0000256" key="2">
    <source>
        <dbReference type="SAM" id="Phobius"/>
    </source>
</evidence>
<comment type="caution">
    <text evidence="3">The sequence shown here is derived from an EMBL/GenBank/DDBJ whole genome shotgun (WGS) entry which is preliminary data.</text>
</comment>
<keyword evidence="4" id="KW-1185">Reference proteome</keyword>
<feature type="transmembrane region" description="Helical" evidence="2">
    <location>
        <begin position="130"/>
        <end position="153"/>
    </location>
</feature>